<gene>
    <name evidence="3" type="ORF">HY912_11435</name>
</gene>
<dbReference type="Proteomes" id="UP000807825">
    <property type="component" value="Unassembled WGS sequence"/>
</dbReference>
<dbReference type="InterPro" id="IPR011053">
    <property type="entry name" value="Single_hybrid_motif"/>
</dbReference>
<sequence length="228" mass="26546">EENFAEGESNTPPSLEILRYMSMAVILVYHNRRNLVRESLKPMSPSVGVPQTVPTVHDYVIRVDRTVFEARLEEVQPPHRWRMTIDGRIHEVVAPEFEYYRRRLKLAIDGVSHMFRLQYENNHIRAFFCGVVRTFEIYDPREWGLAHYMHRERKVVHENVLKCPMPGLVTEVCVEDGAYVRRGQEMLRMESMKMETGVASPIDGQIDKIMVRSGDAVETDQVLVVFKA</sequence>
<evidence type="ECO:0000313" key="4">
    <source>
        <dbReference type="Proteomes" id="UP000807825"/>
    </source>
</evidence>
<accession>A0A9D6Z3Q1</accession>
<dbReference type="PANTHER" id="PTHR45266">
    <property type="entry name" value="OXALOACETATE DECARBOXYLASE ALPHA CHAIN"/>
    <property type="match status" value="1"/>
</dbReference>
<dbReference type="InterPro" id="IPR000089">
    <property type="entry name" value="Biotin_lipoyl"/>
</dbReference>
<feature type="domain" description="Lipoyl-binding" evidence="2">
    <location>
        <begin position="152"/>
        <end position="227"/>
    </location>
</feature>
<keyword evidence="1" id="KW-0092">Biotin</keyword>
<evidence type="ECO:0000259" key="2">
    <source>
        <dbReference type="PROSITE" id="PS50968"/>
    </source>
</evidence>
<name>A0A9D6Z3Q1_9BACT</name>
<feature type="non-terminal residue" evidence="3">
    <location>
        <position position="1"/>
    </location>
</feature>
<dbReference type="AlphaFoldDB" id="A0A9D6Z3Q1"/>
<dbReference type="CDD" id="cd06850">
    <property type="entry name" value="biotinyl_domain"/>
    <property type="match status" value="1"/>
</dbReference>
<dbReference type="EMBL" id="JACRDE010000305">
    <property type="protein sequence ID" value="MBI5250095.1"/>
    <property type="molecule type" value="Genomic_DNA"/>
</dbReference>
<dbReference type="Pfam" id="PF00364">
    <property type="entry name" value="Biotin_lipoyl"/>
    <property type="match status" value="1"/>
</dbReference>
<proteinExistence type="predicted"/>
<organism evidence="3 4">
    <name type="scientific">Desulfomonile tiedjei</name>
    <dbReference type="NCBI Taxonomy" id="2358"/>
    <lineage>
        <taxon>Bacteria</taxon>
        <taxon>Pseudomonadati</taxon>
        <taxon>Thermodesulfobacteriota</taxon>
        <taxon>Desulfomonilia</taxon>
        <taxon>Desulfomonilales</taxon>
        <taxon>Desulfomonilaceae</taxon>
        <taxon>Desulfomonile</taxon>
    </lineage>
</organism>
<reference evidence="3" key="1">
    <citation type="submission" date="2020-07" db="EMBL/GenBank/DDBJ databases">
        <title>Huge and variable diversity of episymbiotic CPR bacteria and DPANN archaea in groundwater ecosystems.</title>
        <authorList>
            <person name="He C.Y."/>
            <person name="Keren R."/>
            <person name="Whittaker M."/>
            <person name="Farag I.F."/>
            <person name="Doudna J."/>
            <person name="Cate J.H.D."/>
            <person name="Banfield J.F."/>
        </authorList>
    </citation>
    <scope>NUCLEOTIDE SEQUENCE</scope>
    <source>
        <strain evidence="3">NC_groundwater_1664_Pr3_B-0.1um_52_9</strain>
    </source>
</reference>
<protein>
    <submittedName>
        <fullName evidence="3">Acetyl/propionyl-CoA carboxylase subunit alpha</fullName>
    </submittedName>
</protein>
<dbReference type="InterPro" id="IPR050709">
    <property type="entry name" value="Biotin_Carboxyl_Carrier/Decarb"/>
</dbReference>
<dbReference type="FunFam" id="2.40.50.100:FF:000003">
    <property type="entry name" value="Acetyl-CoA carboxylase biotin carboxyl carrier protein"/>
    <property type="match status" value="1"/>
</dbReference>
<dbReference type="SUPFAM" id="SSF51230">
    <property type="entry name" value="Single hybrid motif"/>
    <property type="match status" value="1"/>
</dbReference>
<comment type="caution">
    <text evidence="3">The sequence shown here is derived from an EMBL/GenBank/DDBJ whole genome shotgun (WGS) entry which is preliminary data.</text>
</comment>
<dbReference type="Gene3D" id="2.40.50.100">
    <property type="match status" value="1"/>
</dbReference>
<dbReference type="PROSITE" id="PS50968">
    <property type="entry name" value="BIOTINYL_LIPOYL"/>
    <property type="match status" value="1"/>
</dbReference>
<dbReference type="PANTHER" id="PTHR45266:SF3">
    <property type="entry name" value="OXALOACETATE DECARBOXYLASE ALPHA CHAIN"/>
    <property type="match status" value="1"/>
</dbReference>
<evidence type="ECO:0000313" key="3">
    <source>
        <dbReference type="EMBL" id="MBI5250095.1"/>
    </source>
</evidence>
<evidence type="ECO:0000256" key="1">
    <source>
        <dbReference type="ARBA" id="ARBA00023267"/>
    </source>
</evidence>